<dbReference type="EMBL" id="CAJPIZ010000825">
    <property type="protein sequence ID" value="CAG2102350.1"/>
    <property type="molecule type" value="Genomic_DNA"/>
</dbReference>
<reference evidence="2" key="1">
    <citation type="submission" date="2020-11" db="EMBL/GenBank/DDBJ databases">
        <authorList>
            <person name="Tran Van P."/>
        </authorList>
    </citation>
    <scope>NUCLEOTIDE SEQUENCE</scope>
</reference>
<dbReference type="OrthoDB" id="5954366at2759"/>
<protein>
    <submittedName>
        <fullName evidence="2">Uncharacterized protein</fullName>
    </submittedName>
</protein>
<evidence type="ECO:0000256" key="1">
    <source>
        <dbReference type="SAM" id="SignalP"/>
    </source>
</evidence>
<dbReference type="Gene3D" id="3.80.10.10">
    <property type="entry name" value="Ribonuclease Inhibitor"/>
    <property type="match status" value="1"/>
</dbReference>
<gene>
    <name evidence="2" type="ORF">OSB1V03_LOCUS2389</name>
</gene>
<sequence length="255" mass="29374">MAFESLLNLTWLIVLNQNVRIITCECPDPSVILPYGCTGCQYNYIECYGDNDFDLAQINTKVTEIKANTFMDIVFVEIYIDNSNLIHIHPDAFMDTYSTTDTLYIKNNPQLEPDTIYDVMSKFTNATFIEEYHNAKFTMMPANAFSNSKQSKLKRLHIWSSETTIGSHAINRLYSLRDIMFGAPVNHIMVNAFAIDRPINDSLDINLNYCWLNETSFEPGSLTVFHPFYMENELNTIDFKGTKGFDCQDCRFANF</sequence>
<organism evidence="2">
    <name type="scientific">Medioppia subpectinata</name>
    <dbReference type="NCBI Taxonomy" id="1979941"/>
    <lineage>
        <taxon>Eukaryota</taxon>
        <taxon>Metazoa</taxon>
        <taxon>Ecdysozoa</taxon>
        <taxon>Arthropoda</taxon>
        <taxon>Chelicerata</taxon>
        <taxon>Arachnida</taxon>
        <taxon>Acari</taxon>
        <taxon>Acariformes</taxon>
        <taxon>Sarcoptiformes</taxon>
        <taxon>Oribatida</taxon>
        <taxon>Brachypylina</taxon>
        <taxon>Oppioidea</taxon>
        <taxon>Oppiidae</taxon>
        <taxon>Medioppia</taxon>
    </lineage>
</organism>
<dbReference type="InterPro" id="IPR032675">
    <property type="entry name" value="LRR_dom_sf"/>
</dbReference>
<keyword evidence="1" id="KW-0732">Signal</keyword>
<keyword evidence="3" id="KW-1185">Reference proteome</keyword>
<evidence type="ECO:0000313" key="2">
    <source>
        <dbReference type="EMBL" id="CAD7621920.1"/>
    </source>
</evidence>
<dbReference type="InterPro" id="IPR026906">
    <property type="entry name" value="LRR_5"/>
</dbReference>
<proteinExistence type="predicted"/>
<dbReference type="Proteomes" id="UP000759131">
    <property type="component" value="Unassembled WGS sequence"/>
</dbReference>
<dbReference type="Pfam" id="PF13306">
    <property type="entry name" value="LRR_5"/>
    <property type="match status" value="1"/>
</dbReference>
<dbReference type="AlphaFoldDB" id="A0A7R9KFD6"/>
<feature type="chain" id="PRO_5036210887" evidence="1">
    <location>
        <begin position="25"/>
        <end position="255"/>
    </location>
</feature>
<name>A0A7R9KFD6_9ACAR</name>
<accession>A0A7R9KFD6</accession>
<evidence type="ECO:0000313" key="3">
    <source>
        <dbReference type="Proteomes" id="UP000759131"/>
    </source>
</evidence>
<dbReference type="EMBL" id="OC855400">
    <property type="protein sequence ID" value="CAD7621920.1"/>
    <property type="molecule type" value="Genomic_DNA"/>
</dbReference>
<feature type="signal peptide" evidence="1">
    <location>
        <begin position="1"/>
        <end position="24"/>
    </location>
</feature>